<sequence>MVQSFNYRNDNVYQLRYYIHHDLENNDQEQKNLLI</sequence>
<protein>
    <submittedName>
        <fullName evidence="1">Uncharacterized protein</fullName>
    </submittedName>
</protein>
<accession>F9SUN5</accession>
<dbReference type="AlphaFoldDB" id="F9SUN5"/>
<evidence type="ECO:0000313" key="2">
    <source>
        <dbReference type="Proteomes" id="UP000002817"/>
    </source>
</evidence>
<dbReference type="Proteomes" id="UP000002817">
    <property type="component" value="Unassembled WGS sequence"/>
</dbReference>
<evidence type="ECO:0000313" key="1">
    <source>
        <dbReference type="EMBL" id="EGU49281.1"/>
    </source>
</evidence>
<dbReference type="EMBL" id="AFWH01000032">
    <property type="protein sequence ID" value="EGU49281.1"/>
    <property type="molecule type" value="Genomic_DNA"/>
</dbReference>
<reference evidence="1 2" key="1">
    <citation type="journal article" date="2012" name="Int. J. Syst. Evol. Microbiol.">
        <title>Vibrio caribbeanicus sp. nov., isolated from the marine sponge Scleritoderma cyanea.</title>
        <authorList>
            <person name="Hoffmann M."/>
            <person name="Monday S.R."/>
            <person name="Allard M.W."/>
            <person name="Strain E.A."/>
            <person name="Whittaker P."/>
            <person name="Naum M."/>
            <person name="McCarthy P.J."/>
            <person name="Lopez J.V."/>
            <person name="Fischer M."/>
            <person name="Brown E.W."/>
        </authorList>
    </citation>
    <scope>NUCLEOTIDE SEQUENCE [LARGE SCALE GENOMIC DNA]</scope>
    <source>
        <strain evidence="2">CIP 102891 / ATCC 33934</strain>
    </source>
</reference>
<comment type="caution">
    <text evidence="1">The sequence shown here is derived from an EMBL/GenBank/DDBJ whole genome shotgun (WGS) entry which is preliminary data.</text>
</comment>
<gene>
    <name evidence="1" type="ORF">VIOR3934_01125</name>
</gene>
<organism evidence="1 2">
    <name type="scientific">Vibrio orientalis CIP 102891 = ATCC 33934</name>
    <dbReference type="NCBI Taxonomy" id="675816"/>
    <lineage>
        <taxon>Bacteria</taxon>
        <taxon>Pseudomonadati</taxon>
        <taxon>Pseudomonadota</taxon>
        <taxon>Gammaproteobacteria</taxon>
        <taxon>Vibrionales</taxon>
        <taxon>Vibrionaceae</taxon>
        <taxon>Vibrio</taxon>
        <taxon>Vibrio oreintalis group</taxon>
    </lineage>
</organism>
<proteinExistence type="predicted"/>
<name>F9SUN5_VIBOR</name>